<dbReference type="RefSeq" id="WP_183652855.1">
    <property type="nucleotide sequence ID" value="NZ_JACHWU010000002.1"/>
</dbReference>
<evidence type="ECO:0000256" key="3">
    <source>
        <dbReference type="ARBA" id="ARBA00022692"/>
    </source>
</evidence>
<sequence>MVTTDHDADGGNTAATTAAGDRAPASLRGPLARFRVAAFATGIGLLGLVVVMVIRYGFDNAAPSAVYSPIHGVIYMIYLVLAVDLALKARWSVKGTVGVLLAGCVPLLSFWVERKVHQRVTAGKKL</sequence>
<evidence type="ECO:0000256" key="4">
    <source>
        <dbReference type="ARBA" id="ARBA00022989"/>
    </source>
</evidence>
<proteinExistence type="predicted"/>
<accession>A0A839S0K1</accession>
<evidence type="ECO:0000313" key="9">
    <source>
        <dbReference type="Proteomes" id="UP000550714"/>
    </source>
</evidence>
<comment type="caution">
    <text evidence="8">The sequence shown here is derived from an EMBL/GenBank/DDBJ whole genome shotgun (WGS) entry which is preliminary data.</text>
</comment>
<comment type="subcellular location">
    <subcellularLocation>
        <location evidence="1">Cell membrane</location>
        <topology evidence="1">Multi-pass membrane protein</topology>
    </subcellularLocation>
</comment>
<feature type="transmembrane region" description="Helical" evidence="6">
    <location>
        <begin position="64"/>
        <end position="83"/>
    </location>
</feature>
<evidence type="ECO:0000256" key="5">
    <source>
        <dbReference type="ARBA" id="ARBA00023136"/>
    </source>
</evidence>
<dbReference type="InterPro" id="IPR023845">
    <property type="entry name" value="DUF3817_TM"/>
</dbReference>
<evidence type="ECO:0000256" key="6">
    <source>
        <dbReference type="SAM" id="Phobius"/>
    </source>
</evidence>
<evidence type="ECO:0000256" key="2">
    <source>
        <dbReference type="ARBA" id="ARBA00022475"/>
    </source>
</evidence>
<name>A0A839S0K1_9PSEU</name>
<evidence type="ECO:0000313" key="8">
    <source>
        <dbReference type="EMBL" id="MBB3051276.1"/>
    </source>
</evidence>
<dbReference type="GO" id="GO:0005886">
    <property type="term" value="C:plasma membrane"/>
    <property type="evidence" value="ECO:0007669"/>
    <property type="project" value="UniProtKB-SubCell"/>
</dbReference>
<keyword evidence="3 6" id="KW-0812">Transmembrane</keyword>
<reference evidence="8 9" key="1">
    <citation type="submission" date="2020-08" db="EMBL/GenBank/DDBJ databases">
        <title>Genomic Encyclopedia of Type Strains, Phase III (KMG-III): the genomes of soil and plant-associated and newly described type strains.</title>
        <authorList>
            <person name="Whitman W."/>
        </authorList>
    </citation>
    <scope>NUCLEOTIDE SEQUENCE [LARGE SCALE GENOMIC DNA]</scope>
    <source>
        <strain evidence="8 9">CECT 8577</strain>
    </source>
</reference>
<evidence type="ECO:0000259" key="7">
    <source>
        <dbReference type="Pfam" id="PF12823"/>
    </source>
</evidence>
<dbReference type="Proteomes" id="UP000550714">
    <property type="component" value="Unassembled WGS sequence"/>
</dbReference>
<protein>
    <submittedName>
        <fullName evidence="8">Integral membrane protein</fullName>
    </submittedName>
</protein>
<organism evidence="8 9">
    <name type="scientific">Prauserella isguenensis</name>
    <dbReference type="NCBI Taxonomy" id="1470180"/>
    <lineage>
        <taxon>Bacteria</taxon>
        <taxon>Bacillati</taxon>
        <taxon>Actinomycetota</taxon>
        <taxon>Actinomycetes</taxon>
        <taxon>Pseudonocardiales</taxon>
        <taxon>Pseudonocardiaceae</taxon>
        <taxon>Prauserella</taxon>
    </lineage>
</organism>
<keyword evidence="2" id="KW-1003">Cell membrane</keyword>
<dbReference type="PANTHER" id="PTHR40077:SF2">
    <property type="entry name" value="MEMBRANE PROTEIN"/>
    <property type="match status" value="1"/>
</dbReference>
<keyword evidence="9" id="KW-1185">Reference proteome</keyword>
<keyword evidence="5 6" id="KW-0472">Membrane</keyword>
<evidence type="ECO:0000256" key="1">
    <source>
        <dbReference type="ARBA" id="ARBA00004651"/>
    </source>
</evidence>
<keyword evidence="4 6" id="KW-1133">Transmembrane helix</keyword>
<dbReference type="AlphaFoldDB" id="A0A839S0K1"/>
<feature type="transmembrane region" description="Helical" evidence="6">
    <location>
        <begin position="36"/>
        <end position="58"/>
    </location>
</feature>
<dbReference type="EMBL" id="JACHWU010000002">
    <property type="protein sequence ID" value="MBB3051276.1"/>
    <property type="molecule type" value="Genomic_DNA"/>
</dbReference>
<dbReference type="PANTHER" id="PTHR40077">
    <property type="entry name" value="MEMBRANE PROTEIN-RELATED"/>
    <property type="match status" value="1"/>
</dbReference>
<feature type="transmembrane region" description="Helical" evidence="6">
    <location>
        <begin position="95"/>
        <end position="112"/>
    </location>
</feature>
<dbReference type="Pfam" id="PF12823">
    <property type="entry name" value="DUF3817"/>
    <property type="match status" value="1"/>
</dbReference>
<dbReference type="NCBIfam" id="TIGR03954">
    <property type="entry name" value="integ_memb_HG"/>
    <property type="match status" value="1"/>
</dbReference>
<gene>
    <name evidence="8" type="ORF">FHS23_002299</name>
</gene>
<feature type="domain" description="DUF3817" evidence="7">
    <location>
        <begin position="31"/>
        <end position="117"/>
    </location>
</feature>